<gene>
    <name evidence="1" type="ORF">POTTS_140</name>
</gene>
<organism evidence="1 2">
    <name type="scientific">Klebsiella phage vB_KpnM_Potts1</name>
    <dbReference type="NCBI Taxonomy" id="2591366"/>
    <lineage>
        <taxon>Viruses</taxon>
        <taxon>Duplodnaviria</taxon>
        <taxon>Heunggongvirae</taxon>
        <taxon>Uroviricota</taxon>
        <taxon>Caudoviricetes</taxon>
        <taxon>Marfavirus</taxon>
        <taxon>Marfavirus F48</taxon>
    </lineage>
</organism>
<proteinExistence type="predicted"/>
<name>A0A5B9NL78_9CAUD</name>
<dbReference type="Proteomes" id="UP000323544">
    <property type="component" value="Segment"/>
</dbReference>
<evidence type="ECO:0000313" key="1">
    <source>
        <dbReference type="EMBL" id="QEG12750.1"/>
    </source>
</evidence>
<accession>A0A5B9NL78</accession>
<protein>
    <submittedName>
        <fullName evidence="1">Uncharacterized protein</fullName>
    </submittedName>
</protein>
<dbReference type="EMBL" id="MN013081">
    <property type="protein sequence ID" value="QEG12750.1"/>
    <property type="molecule type" value="Genomic_DNA"/>
</dbReference>
<sequence length="71" mass="8033">MRSTKMKSLNQRFGKAKYGCSAEREYVYYQLLDVEAQLNSAAVSGIAPACGVEALREVRDGYRHQIEEMSK</sequence>
<evidence type="ECO:0000313" key="2">
    <source>
        <dbReference type="Proteomes" id="UP000323544"/>
    </source>
</evidence>
<reference evidence="1 2" key="1">
    <citation type="submission" date="2019-04" db="EMBL/GenBank/DDBJ databases">
        <authorList>
            <person name="Potts E."/>
            <person name="Thurgood T.L."/>
            <person name="Sharma R."/>
            <person name="Urrea L."/>
            <person name="Arens D.K."/>
            <person name="Kruger J.L."/>
            <person name="Thompson D.W."/>
            <person name="Grose J.H."/>
        </authorList>
    </citation>
    <scope>NUCLEOTIDE SEQUENCE [LARGE SCALE GENOMIC DNA]</scope>
</reference>